<dbReference type="PANTHER" id="PTHR12646">
    <property type="entry name" value="NOT56 - RELATED"/>
    <property type="match status" value="1"/>
</dbReference>
<keyword evidence="6 14" id="KW-0808">Transferase</keyword>
<dbReference type="InterPro" id="IPR007873">
    <property type="entry name" value="Glycosyltransferase_ALG3"/>
</dbReference>
<gene>
    <name evidence="15" type="ORF">GSI_13887</name>
</gene>
<comment type="caution">
    <text evidence="15">The sequence shown here is derived from an EMBL/GenBank/DDBJ whole genome shotgun (WGS) entry which is preliminary data.</text>
</comment>
<dbReference type="GO" id="GO:0005789">
    <property type="term" value="C:endoplasmic reticulum membrane"/>
    <property type="evidence" value="ECO:0007669"/>
    <property type="project" value="UniProtKB-SubCell"/>
</dbReference>
<dbReference type="UniPathway" id="UPA00378"/>
<feature type="transmembrane region" description="Helical" evidence="14">
    <location>
        <begin position="362"/>
        <end position="381"/>
    </location>
</feature>
<evidence type="ECO:0000313" key="15">
    <source>
        <dbReference type="EMBL" id="PIL24135.1"/>
    </source>
</evidence>
<evidence type="ECO:0000256" key="14">
    <source>
        <dbReference type="RuleBase" id="RU364047"/>
    </source>
</evidence>
<evidence type="ECO:0000256" key="11">
    <source>
        <dbReference type="ARBA" id="ARBA00044743"/>
    </source>
</evidence>
<comment type="pathway">
    <text evidence="2 14">Protein modification; protein glycosylation.</text>
</comment>
<feature type="transmembrane region" description="Helical" evidence="14">
    <location>
        <begin position="110"/>
        <end position="129"/>
    </location>
</feature>
<feature type="transmembrane region" description="Helical" evidence="14">
    <location>
        <begin position="322"/>
        <end position="341"/>
    </location>
</feature>
<evidence type="ECO:0000256" key="5">
    <source>
        <dbReference type="ARBA" id="ARBA00022676"/>
    </source>
</evidence>
<keyword evidence="5 14" id="KW-0328">Glycosyltransferase</keyword>
<sequence>MSSLSRIARSGWNVVCSLLTNPRYFGALASLVVFGDATLTQLIIRFVRYTEIDWETYMHQLELYLKGERDYALITGPTGPIVYPAGHVYIHQLLYTLTDWGQNLWKGQQIYGALYLVTLALTAAIYKQAGGVPNWILLLLPLSKRLHSIYILRLFNDCWAVAGAQAAILAFAHGWDTWGILLLGSGLSVKMSVLLYVPGLIVILFKRRGLVSTLSYILALVSTQGIVGLPFLLEYPRSYLKFSYELGRVFLFKWTVNWRFLGEDLFLNSTWAKGLLAAHLGTLALFGLFRWCQRDGGVWTVLGRGLTRPWRSSAVAPVTADYVVTVLYTSNLIGILFARSLHYQFYSWYAMQLPFLAWRTKYPVVIRLMLLLGIEYAWNVFPSTNLSSGILVASNAALLLGIWFGYPEGKVKPRLSTKVE</sequence>
<feature type="transmembrane region" description="Helical" evidence="14">
    <location>
        <begin position="387"/>
        <end position="406"/>
    </location>
</feature>
<evidence type="ECO:0000256" key="12">
    <source>
        <dbReference type="ARBA" id="ARBA00049506"/>
    </source>
</evidence>
<comment type="function">
    <text evidence="11 14">Dol-P-Man:Man(5)GlcNAc(2)-PP-Dol alpha-1,3-mannosyltransferase that operates in the biosynthetic pathway of dolichol-linked oligosaccharides, the glycan precursors employed in protein asparagine (N)-glycosylation. The assembly of dolichol-linked oligosaccharides begins on the cytosolic side of the endoplasmic reticulum membrane and finishes in its lumen. The sequential addition of sugars to dolichol pyrophosphate produces dolichol-linked oligosaccharides containing fourteen sugars, including two GlcNAcs, nine mannoses and three glucoses. Once assembled, the oligosaccharide is transferred from the lipid to nascent proteins by oligosaccharyltransferases. In the lumen of the endoplasmic reticulum, adds the first dolichyl beta-D-mannosyl phosphate derived mannose in an alpha-1,3 linkage to Man(5)GlcNAc(2)-PP-dolichol to produce Man(6)GlcNAc(2)-PP-dolichol.</text>
</comment>
<keyword evidence="9 14" id="KW-1133">Transmembrane helix</keyword>
<organism evidence="15 16">
    <name type="scientific">Ganoderma sinense ZZ0214-1</name>
    <dbReference type="NCBI Taxonomy" id="1077348"/>
    <lineage>
        <taxon>Eukaryota</taxon>
        <taxon>Fungi</taxon>
        <taxon>Dikarya</taxon>
        <taxon>Basidiomycota</taxon>
        <taxon>Agaricomycotina</taxon>
        <taxon>Agaricomycetes</taxon>
        <taxon>Polyporales</taxon>
        <taxon>Polyporaceae</taxon>
        <taxon>Ganoderma</taxon>
    </lineage>
</organism>
<dbReference type="AlphaFoldDB" id="A0A2G8RRI9"/>
<dbReference type="Proteomes" id="UP000230002">
    <property type="component" value="Unassembled WGS sequence"/>
</dbReference>
<evidence type="ECO:0000256" key="4">
    <source>
        <dbReference type="ARBA" id="ARBA00015561"/>
    </source>
</evidence>
<name>A0A2G8RRI9_9APHY</name>
<evidence type="ECO:0000256" key="3">
    <source>
        <dbReference type="ARBA" id="ARBA00011964"/>
    </source>
</evidence>
<comment type="catalytic activity">
    <reaction evidence="12 14">
        <text>an alpha-D-Man-(1-&gt;2)-alpha-D-Man-(1-&gt;2)-alpha-D-Man-(1-&gt;3)-[alpha-D-Man-(1-&gt;6)]-beta-D-Man-(1-&gt;4)-beta-D-GlcNAc-(1-&gt;4)-alpha-D-GlcNAc-diphospho-di-trans,poly-cis-dolichol + a di-trans,poly-cis-dolichyl beta-D-mannosyl phosphate = an alpha-D-Man-(1-&gt;2)-alpha-D-Man-(1-&gt;2)-alpha-D-Man-(1-&gt;3)-[alpha-D-Man-(1-&gt;3)-alpha-D-Man-(1-&gt;6)]-beta-D-Man-(1-&gt;4)-beta-D-GlcNAc-(1-&gt;4)-alpha-D-GlcNAc-diphospho-di-trans,poly-cis-dolichol + a di-trans,poly-cis-dolichyl phosphate + H(+)</text>
        <dbReference type="Rhea" id="RHEA:29527"/>
        <dbReference type="Rhea" id="RHEA-COMP:19498"/>
        <dbReference type="Rhea" id="RHEA-COMP:19501"/>
        <dbReference type="Rhea" id="RHEA-COMP:19516"/>
        <dbReference type="Rhea" id="RHEA-COMP:19517"/>
        <dbReference type="ChEBI" id="CHEBI:15378"/>
        <dbReference type="ChEBI" id="CHEBI:57683"/>
        <dbReference type="ChEBI" id="CHEBI:58211"/>
        <dbReference type="ChEBI" id="CHEBI:132515"/>
        <dbReference type="ChEBI" id="CHEBI:132516"/>
        <dbReference type="EC" id="2.4.1.258"/>
    </reaction>
    <physiologicalReaction direction="left-to-right" evidence="12 14">
        <dbReference type="Rhea" id="RHEA:29528"/>
    </physiologicalReaction>
</comment>
<dbReference type="EC" id="2.4.1.258" evidence="3 14"/>
<dbReference type="EMBL" id="AYKW01000067">
    <property type="protein sequence ID" value="PIL24135.1"/>
    <property type="molecule type" value="Genomic_DNA"/>
</dbReference>
<evidence type="ECO:0000256" key="13">
    <source>
        <dbReference type="ARBA" id="ARBA00093457"/>
    </source>
</evidence>
<comment type="subcellular location">
    <subcellularLocation>
        <location evidence="1 14">Endoplasmic reticulum membrane</location>
        <topology evidence="1 14">Multi-pass membrane protein</topology>
    </subcellularLocation>
</comment>
<dbReference type="OrthoDB" id="20028at2759"/>
<evidence type="ECO:0000256" key="1">
    <source>
        <dbReference type="ARBA" id="ARBA00004477"/>
    </source>
</evidence>
<feature type="transmembrane region" description="Helical" evidence="14">
    <location>
        <begin position="214"/>
        <end position="233"/>
    </location>
</feature>
<proteinExistence type="inferred from homology"/>
<evidence type="ECO:0000256" key="7">
    <source>
        <dbReference type="ARBA" id="ARBA00022692"/>
    </source>
</evidence>
<evidence type="ECO:0000256" key="10">
    <source>
        <dbReference type="ARBA" id="ARBA00023136"/>
    </source>
</evidence>
<comment type="similarity">
    <text evidence="13">Belongs to the glycosyltransferase ALG3 family.</text>
</comment>
<protein>
    <recommendedName>
        <fullName evidence="4 14">Dol-P-Man:Man(5)GlcNAc(2)-PP-Dol alpha-1,3-mannosyltransferase</fullName>
        <ecNumber evidence="3 14">2.4.1.258</ecNumber>
    </recommendedName>
    <alternativeName>
        <fullName evidence="14">Dol-P-Man-dependent alpha(1-3)-mannosyltransferase</fullName>
    </alternativeName>
</protein>
<dbReference type="Pfam" id="PF05208">
    <property type="entry name" value="ALG3"/>
    <property type="match status" value="1"/>
</dbReference>
<accession>A0A2G8RRI9</accession>
<dbReference type="PANTHER" id="PTHR12646:SF0">
    <property type="entry name" value="DOL-P-MAN:MAN(5)GLCNAC(2)-PP-DOL ALPHA-1,3-MANNOSYLTRANSFERASE"/>
    <property type="match status" value="1"/>
</dbReference>
<feature type="transmembrane region" description="Helical" evidence="14">
    <location>
        <begin position="178"/>
        <end position="205"/>
    </location>
</feature>
<keyword evidence="8 14" id="KW-0256">Endoplasmic reticulum</keyword>
<evidence type="ECO:0000256" key="8">
    <source>
        <dbReference type="ARBA" id="ARBA00022824"/>
    </source>
</evidence>
<evidence type="ECO:0000313" key="16">
    <source>
        <dbReference type="Proteomes" id="UP000230002"/>
    </source>
</evidence>
<keyword evidence="16" id="KW-1185">Reference proteome</keyword>
<reference evidence="15 16" key="1">
    <citation type="journal article" date="2015" name="Sci. Rep.">
        <title>Chromosome-level genome map provides insights into diverse defense mechanisms in the medicinal fungus Ganoderma sinense.</title>
        <authorList>
            <person name="Zhu Y."/>
            <person name="Xu J."/>
            <person name="Sun C."/>
            <person name="Zhou S."/>
            <person name="Xu H."/>
            <person name="Nelson D.R."/>
            <person name="Qian J."/>
            <person name="Song J."/>
            <person name="Luo H."/>
            <person name="Xiang L."/>
            <person name="Li Y."/>
            <person name="Xu Z."/>
            <person name="Ji A."/>
            <person name="Wang L."/>
            <person name="Lu S."/>
            <person name="Hayward A."/>
            <person name="Sun W."/>
            <person name="Li X."/>
            <person name="Schwartz D.C."/>
            <person name="Wang Y."/>
            <person name="Chen S."/>
        </authorList>
    </citation>
    <scope>NUCLEOTIDE SEQUENCE [LARGE SCALE GENOMIC DNA]</scope>
    <source>
        <strain evidence="15 16">ZZ0214-1</strain>
    </source>
</reference>
<keyword evidence="10 14" id="KW-0472">Membrane</keyword>
<evidence type="ECO:0000256" key="9">
    <source>
        <dbReference type="ARBA" id="ARBA00022989"/>
    </source>
</evidence>
<evidence type="ECO:0000256" key="6">
    <source>
        <dbReference type="ARBA" id="ARBA00022679"/>
    </source>
</evidence>
<keyword evidence="7 14" id="KW-0812">Transmembrane</keyword>
<evidence type="ECO:0000256" key="2">
    <source>
        <dbReference type="ARBA" id="ARBA00004922"/>
    </source>
</evidence>
<dbReference type="GO" id="GO:0052925">
    <property type="term" value="F:dol-P-Man:Man(5)GlcNAc(2)-PP-Dol alpha-1,3-mannosyltransferase activity"/>
    <property type="evidence" value="ECO:0007669"/>
    <property type="project" value="UniProtKB-EC"/>
</dbReference>
<dbReference type="STRING" id="1077348.A0A2G8RRI9"/>